<evidence type="ECO:0000256" key="2">
    <source>
        <dbReference type="ARBA" id="ARBA00022448"/>
    </source>
</evidence>
<accession>A0A443PEC7</accession>
<keyword evidence="5 7" id="KW-0472">Membrane</keyword>
<keyword evidence="7" id="KW-1133">Transmembrane helix</keyword>
<feature type="domain" description="SMP-LTD" evidence="9">
    <location>
        <begin position="76"/>
        <end position="270"/>
    </location>
</feature>
<feature type="region of interest" description="Disordered" evidence="6">
    <location>
        <begin position="491"/>
        <end position="524"/>
    </location>
</feature>
<comment type="subcellular location">
    <subcellularLocation>
        <location evidence="1">Membrane</location>
    </subcellularLocation>
</comment>
<dbReference type="InterPro" id="IPR035892">
    <property type="entry name" value="C2_domain_sf"/>
</dbReference>
<dbReference type="PROSITE" id="PS51847">
    <property type="entry name" value="SMP"/>
    <property type="match status" value="1"/>
</dbReference>
<feature type="compositionally biased region" description="Basic and acidic residues" evidence="6">
    <location>
        <begin position="717"/>
        <end position="728"/>
    </location>
</feature>
<dbReference type="InterPro" id="IPR052847">
    <property type="entry name" value="Ext_Synaptotagmin/KAHRP-like"/>
</dbReference>
<dbReference type="InterPro" id="IPR031468">
    <property type="entry name" value="SMP_LBD"/>
</dbReference>
<name>A0A443PEC7_9MAGN</name>
<feature type="compositionally biased region" description="Polar residues" evidence="6">
    <location>
        <begin position="495"/>
        <end position="513"/>
    </location>
</feature>
<reference evidence="10 11" key="1">
    <citation type="journal article" date="2019" name="Nat. Plants">
        <title>Stout camphor tree genome fills gaps in understanding of flowering plant genome evolution.</title>
        <authorList>
            <person name="Chaw S.M."/>
            <person name="Liu Y.C."/>
            <person name="Wu Y.W."/>
            <person name="Wang H.Y."/>
            <person name="Lin C.I."/>
            <person name="Wu C.S."/>
            <person name="Ke H.M."/>
            <person name="Chang L.Y."/>
            <person name="Hsu C.Y."/>
            <person name="Yang H.T."/>
            <person name="Sudianto E."/>
            <person name="Hsu M.H."/>
            <person name="Wu K.P."/>
            <person name="Wang L.N."/>
            <person name="Leebens-Mack J.H."/>
            <person name="Tsai I.J."/>
        </authorList>
    </citation>
    <scope>NUCLEOTIDE SEQUENCE [LARGE SCALE GENOMIC DNA]</scope>
    <source>
        <strain evidence="11">cv. Chaw 1501</strain>
        <tissue evidence="10">Young leaves</tissue>
    </source>
</reference>
<dbReference type="GO" id="GO:0006869">
    <property type="term" value="P:lipid transport"/>
    <property type="evidence" value="ECO:0007669"/>
    <property type="project" value="UniProtKB-KW"/>
</dbReference>
<feature type="region of interest" description="Disordered" evidence="6">
    <location>
        <begin position="688"/>
        <end position="734"/>
    </location>
</feature>
<evidence type="ECO:0000259" key="9">
    <source>
        <dbReference type="PROSITE" id="PS51847"/>
    </source>
</evidence>
<keyword evidence="7" id="KW-0812">Transmembrane</keyword>
<dbReference type="SUPFAM" id="SSF49562">
    <property type="entry name" value="C2 domain (Calcium/lipid-binding domain, CaLB)"/>
    <property type="match status" value="1"/>
</dbReference>
<dbReference type="InterPro" id="IPR000008">
    <property type="entry name" value="C2_dom"/>
</dbReference>
<dbReference type="CDD" id="cd21669">
    <property type="entry name" value="SMP_SF"/>
    <property type="match status" value="1"/>
</dbReference>
<keyword evidence="2" id="KW-0813">Transport</keyword>
<dbReference type="GO" id="GO:0016020">
    <property type="term" value="C:membrane"/>
    <property type="evidence" value="ECO:0007669"/>
    <property type="project" value="UniProtKB-SubCell"/>
</dbReference>
<evidence type="ECO:0000256" key="1">
    <source>
        <dbReference type="ARBA" id="ARBA00004370"/>
    </source>
</evidence>
<dbReference type="EMBL" id="QPKB01000007">
    <property type="protein sequence ID" value="RWR89108.1"/>
    <property type="molecule type" value="Genomic_DNA"/>
</dbReference>
<dbReference type="Pfam" id="PF25669">
    <property type="entry name" value="SMP_MUG190-like"/>
    <property type="match status" value="1"/>
</dbReference>
<dbReference type="GO" id="GO:0008289">
    <property type="term" value="F:lipid binding"/>
    <property type="evidence" value="ECO:0007669"/>
    <property type="project" value="UniProtKB-KW"/>
</dbReference>
<organism evidence="10 11">
    <name type="scientific">Cinnamomum micranthum f. kanehirae</name>
    <dbReference type="NCBI Taxonomy" id="337451"/>
    <lineage>
        <taxon>Eukaryota</taxon>
        <taxon>Viridiplantae</taxon>
        <taxon>Streptophyta</taxon>
        <taxon>Embryophyta</taxon>
        <taxon>Tracheophyta</taxon>
        <taxon>Spermatophyta</taxon>
        <taxon>Magnoliopsida</taxon>
        <taxon>Magnoliidae</taxon>
        <taxon>Laurales</taxon>
        <taxon>Lauraceae</taxon>
        <taxon>Cinnamomum</taxon>
    </lineage>
</organism>
<proteinExistence type="predicted"/>
<dbReference type="STRING" id="337451.A0A443PEC7"/>
<feature type="domain" description="C2" evidence="8">
    <location>
        <begin position="275"/>
        <end position="389"/>
    </location>
</feature>
<keyword evidence="3" id="KW-0445">Lipid transport</keyword>
<feature type="region of interest" description="Disordered" evidence="6">
    <location>
        <begin position="410"/>
        <end position="440"/>
    </location>
</feature>
<evidence type="ECO:0000256" key="3">
    <source>
        <dbReference type="ARBA" id="ARBA00023055"/>
    </source>
</evidence>
<dbReference type="PANTHER" id="PTHR47042">
    <property type="entry name" value="C2 DOMAIN-CONTAINING PROTEIN-LIKE"/>
    <property type="match status" value="1"/>
</dbReference>
<protein>
    <submittedName>
        <fullName evidence="10">C2 domain-containing protein</fullName>
    </submittedName>
</protein>
<evidence type="ECO:0000256" key="7">
    <source>
        <dbReference type="SAM" id="Phobius"/>
    </source>
</evidence>
<sequence>MRKLEMDITEASILHHVGIVFVLLWFLSYLGLCYPVVYFMAFIYLFQVNERYTLKLQRRLQFQERKQANQKRLLSDSETVRWLNQAVEKIWPICMEHIASQEFLLPIIPWFLDKYKPWTVRKAVVQELCLGRNPPMFTEIRALRHSTDDDHLVLELGMCFLSADDMSAILAVKLRKRLGFGIWTKMHITGIHIEGKVLVGVKFLSHWPFLGRLRVCFVEPPYFQMTVKPIFHHGVNVTELPGIAGWIDKILAVAFEQTLVEPNMLVVDVEKFTSSSTEPWFSMDEKCPIAFAKVEVVEATDMKPADLNGLADPYVKGQFGPYRFRTKTRKNTLAPKWQEEFKIPITTWESSNVLLLEVRDKDPFNDDILGKCSVTIGDLRGGQRHEMWLPLQNVSKGRLHLAVTVLDPEAKEGEHLSDEEIPNEKENTNSMTSETNQHELNEKAQKMADKFESIDIGGQQQTGIWVHHPGSDVFQTWEHRKMKGRHPETQIYREPNNSMDSPGSVASGTYHNDSTTDDENPEGKRLHPVATIRKSIKKFSLMFNRSPGNECSNKKEKVVPTPQVNIRSIGDKRIGVRFVAEDGNSVAVTDQKADKEDLSSGRIEVESQGKGHMRGVAKSFLKQAGKSAHKMKDAMGRKSARKSKGAPRSAAEEKDHQMSYSSDEESLPSSKEFSLTVEGIAADSAFLPLSGKESSDSSGDFPANVQLDPSARNNQESLERKVSFHGKEGVFSWK</sequence>
<evidence type="ECO:0000259" key="8">
    <source>
        <dbReference type="PROSITE" id="PS50004"/>
    </source>
</evidence>
<feature type="transmembrane region" description="Helical" evidence="7">
    <location>
        <begin position="21"/>
        <end position="46"/>
    </location>
</feature>
<keyword evidence="4" id="KW-0446">Lipid-binding</keyword>
<evidence type="ECO:0000256" key="6">
    <source>
        <dbReference type="SAM" id="MobiDB-lite"/>
    </source>
</evidence>
<evidence type="ECO:0000256" key="4">
    <source>
        <dbReference type="ARBA" id="ARBA00023121"/>
    </source>
</evidence>
<feature type="region of interest" description="Disordered" evidence="6">
    <location>
        <begin position="589"/>
        <end position="672"/>
    </location>
</feature>
<dbReference type="AlphaFoldDB" id="A0A443PEC7"/>
<evidence type="ECO:0000313" key="10">
    <source>
        <dbReference type="EMBL" id="RWR89108.1"/>
    </source>
</evidence>
<dbReference type="SMART" id="SM00239">
    <property type="entry name" value="C2"/>
    <property type="match status" value="1"/>
</dbReference>
<keyword evidence="11" id="KW-1185">Reference proteome</keyword>
<feature type="compositionally biased region" description="Basic and acidic residues" evidence="6">
    <location>
        <begin position="591"/>
        <end position="609"/>
    </location>
</feature>
<dbReference type="CDD" id="cd00030">
    <property type="entry name" value="C2"/>
    <property type="match status" value="1"/>
</dbReference>
<dbReference type="Pfam" id="PF00168">
    <property type="entry name" value="C2"/>
    <property type="match status" value="1"/>
</dbReference>
<evidence type="ECO:0000256" key="5">
    <source>
        <dbReference type="ARBA" id="ARBA00023136"/>
    </source>
</evidence>
<dbReference type="PANTHER" id="PTHR47042:SF4">
    <property type="entry name" value="OS02G0313700 PROTEIN"/>
    <property type="match status" value="1"/>
</dbReference>
<feature type="compositionally biased region" description="Basic and acidic residues" evidence="6">
    <location>
        <begin position="410"/>
        <end position="427"/>
    </location>
</feature>
<dbReference type="PROSITE" id="PS50004">
    <property type="entry name" value="C2"/>
    <property type="match status" value="1"/>
</dbReference>
<evidence type="ECO:0000313" key="11">
    <source>
        <dbReference type="Proteomes" id="UP000283530"/>
    </source>
</evidence>
<gene>
    <name evidence="10" type="ORF">CKAN_01815700</name>
</gene>
<dbReference type="Proteomes" id="UP000283530">
    <property type="component" value="Unassembled WGS sequence"/>
</dbReference>
<comment type="caution">
    <text evidence="10">The sequence shown here is derived from an EMBL/GenBank/DDBJ whole genome shotgun (WGS) entry which is preliminary data.</text>
</comment>
<dbReference type="Gene3D" id="2.60.40.150">
    <property type="entry name" value="C2 domain"/>
    <property type="match status" value="1"/>
</dbReference>
<dbReference type="OrthoDB" id="270970at2759"/>